<keyword evidence="2" id="KW-1134">Transmembrane beta strand</keyword>
<gene>
    <name evidence="11" type="ORF">ASB62_02900</name>
</gene>
<dbReference type="InterPro" id="IPR000184">
    <property type="entry name" value="Bac_surfAg_D15"/>
</dbReference>
<dbReference type="InterPro" id="IPR010827">
    <property type="entry name" value="BamA/TamA_POTRA"/>
</dbReference>
<keyword evidence="5" id="KW-0677">Repeat</keyword>
<dbReference type="Gene3D" id="2.40.160.50">
    <property type="entry name" value="membrane protein fhac: a member of the omp85/tpsb transporter family"/>
    <property type="match status" value="1"/>
</dbReference>
<dbReference type="InterPro" id="IPR034746">
    <property type="entry name" value="POTRA"/>
</dbReference>
<dbReference type="GO" id="GO:0071709">
    <property type="term" value="P:membrane assembly"/>
    <property type="evidence" value="ECO:0007669"/>
    <property type="project" value="InterPro"/>
</dbReference>
<evidence type="ECO:0000256" key="1">
    <source>
        <dbReference type="ARBA" id="ARBA00004370"/>
    </source>
</evidence>
<dbReference type="Proteomes" id="UP000053937">
    <property type="component" value="Unassembled WGS sequence"/>
</dbReference>
<evidence type="ECO:0000256" key="2">
    <source>
        <dbReference type="ARBA" id="ARBA00022452"/>
    </source>
</evidence>
<dbReference type="PROSITE" id="PS51779">
    <property type="entry name" value="POTRA"/>
    <property type="match status" value="2"/>
</dbReference>
<dbReference type="RefSeq" id="WP_059138544.1">
    <property type="nucleotide sequence ID" value="NZ_LMBR01000059.1"/>
</dbReference>
<keyword evidence="12" id="KW-1185">Reference proteome</keyword>
<evidence type="ECO:0000256" key="9">
    <source>
        <dbReference type="SAM" id="SignalP"/>
    </source>
</evidence>
<evidence type="ECO:0000256" key="7">
    <source>
        <dbReference type="ARBA" id="ARBA00023237"/>
    </source>
</evidence>
<keyword evidence="6" id="KW-0472">Membrane</keyword>
<comment type="subcellular location">
    <subcellularLocation>
        <location evidence="1">Membrane</location>
    </subcellularLocation>
</comment>
<feature type="domain" description="POTRA" evidence="10">
    <location>
        <begin position="50"/>
        <end position="122"/>
    </location>
</feature>
<name>A0A117MR84_CHLLI</name>
<keyword evidence="4 9" id="KW-0732">Signal</keyword>
<dbReference type="AlphaFoldDB" id="A0A117MR84"/>
<keyword evidence="3" id="KW-0812">Transmembrane</keyword>
<dbReference type="PANTHER" id="PTHR12815">
    <property type="entry name" value="SORTING AND ASSEMBLY MACHINERY SAMM50 PROTEIN FAMILY MEMBER"/>
    <property type="match status" value="1"/>
</dbReference>
<evidence type="ECO:0000256" key="8">
    <source>
        <dbReference type="NCBIfam" id="TIGR03303"/>
    </source>
</evidence>
<protein>
    <recommendedName>
        <fullName evidence="8">Outer membrane protein assembly factor BamA</fullName>
    </recommendedName>
</protein>
<dbReference type="Pfam" id="PF01103">
    <property type="entry name" value="Omp85"/>
    <property type="match status" value="1"/>
</dbReference>
<sequence length="831" mass="93574">MKKMRKLIALVLVALALDAAGSSAAAQTRTVSKTDSARPQKITAEKKTLYTVTGITFSGLESLNAEELSASLPIKINDKVSVPGPEVSAALQYLWQLQLFSDISVEKTDRGNNAITLNFVVRELPLLESVAFEGNSKFDADELQRTAELRTGKKLNEQELLTAVNKIEKHYAEKGYLSAGAEYRLQETGKNKVKAVVTIQEGKKVSIEKIRFHGNNAFSQGKLRGVFKETSQNAWWRKIFGAPKLDKDKYNDDKNLLVDFYRENGYRDARVVSDSISYTQDNKGLFLDIYLDEGPKYSIRNITFTGNSKEFATTEILEKTFRIKNGDLYNAKLIQERLTFSQDNSDISSLYLDRGYLGFRAKIEEQVVDPNQVDLLIYLREGEQYQLNTIAIKGNTKTKDHVIRRELYTIPGDMFSRKNVVRSIREINMLGYFDPESLKPDIQPNEENNTVDITYGLTEKQSDTFNASVGYSGSSGFTGALGVTFNNFSLQDIFNTEAYRPLPHGDGQKLSLQWQFGNDNYSTLGLSFTEPWAFGGPTAVGFSVFKTHRTYNFTDTADEENEKTIDQYGATLSIGRRLTWPDDYFSINWRVKYLHSEGGFVSFIEEEDNAPDEADEFSITQTISRNSIDNPIFPRRGSKNTLTAQLAGGPLPGTINFYKFTLNSNWYFPITNKLILNLSTQHGYLSTFDEDDYLPYTEYFYMGGSGLSSLPTIPLRGYDDRSLGDEDPLDDDSELYGGTVYSKFGTELRYPLTLSPSVSVYALAFFEAGNLWKDFESVNYSDLKKSAGLGLRLYLPIIGLVGLDYGYGFDKVPGDDEQGWKFMFTFGSMAE</sequence>
<evidence type="ECO:0000256" key="4">
    <source>
        <dbReference type="ARBA" id="ARBA00022729"/>
    </source>
</evidence>
<dbReference type="Gene3D" id="3.10.20.310">
    <property type="entry name" value="membrane protein fhac"/>
    <property type="match status" value="5"/>
</dbReference>
<dbReference type="NCBIfam" id="TIGR03303">
    <property type="entry name" value="OM_YaeT"/>
    <property type="match status" value="1"/>
</dbReference>
<dbReference type="PANTHER" id="PTHR12815:SF47">
    <property type="entry name" value="TRANSLOCATION AND ASSEMBLY MODULE SUBUNIT TAMA"/>
    <property type="match status" value="1"/>
</dbReference>
<evidence type="ECO:0000259" key="10">
    <source>
        <dbReference type="PROSITE" id="PS51779"/>
    </source>
</evidence>
<accession>A0A117MR84</accession>
<proteinExistence type="predicted"/>
<organism evidence="11 12">
    <name type="scientific">Chlorobium limicola</name>
    <dbReference type="NCBI Taxonomy" id="1092"/>
    <lineage>
        <taxon>Bacteria</taxon>
        <taxon>Pseudomonadati</taxon>
        <taxon>Chlorobiota</taxon>
        <taxon>Chlorobiia</taxon>
        <taxon>Chlorobiales</taxon>
        <taxon>Chlorobiaceae</taxon>
        <taxon>Chlorobium/Pelodictyon group</taxon>
        <taxon>Chlorobium</taxon>
    </lineage>
</organism>
<dbReference type="InterPro" id="IPR039910">
    <property type="entry name" value="D15-like"/>
</dbReference>
<dbReference type="InterPro" id="IPR023707">
    <property type="entry name" value="OM_assembly_BamA"/>
</dbReference>
<dbReference type="Pfam" id="PF07244">
    <property type="entry name" value="POTRA"/>
    <property type="match status" value="5"/>
</dbReference>
<reference evidence="11 12" key="1">
    <citation type="submission" date="2015-10" db="EMBL/GenBank/DDBJ databases">
        <title>Draft Genome Sequence of Chlorobium limicola strain Frasassi Growing under Artificial Lighting in the Frasassi Cave System.</title>
        <authorList>
            <person name="Mansor M."/>
            <person name="Macalady J."/>
        </authorList>
    </citation>
    <scope>NUCLEOTIDE SEQUENCE [LARGE SCALE GENOMIC DNA]</scope>
    <source>
        <strain evidence="11 12">Frasassi</strain>
    </source>
</reference>
<evidence type="ECO:0000313" key="11">
    <source>
        <dbReference type="EMBL" id="KUL31404.1"/>
    </source>
</evidence>
<evidence type="ECO:0000256" key="5">
    <source>
        <dbReference type="ARBA" id="ARBA00022737"/>
    </source>
</evidence>
<evidence type="ECO:0000256" key="3">
    <source>
        <dbReference type="ARBA" id="ARBA00022692"/>
    </source>
</evidence>
<dbReference type="PIRSF" id="PIRSF006076">
    <property type="entry name" value="OM_assembly_OMP85"/>
    <property type="match status" value="1"/>
</dbReference>
<dbReference type="EMBL" id="LMBR01000059">
    <property type="protein sequence ID" value="KUL31404.1"/>
    <property type="molecule type" value="Genomic_DNA"/>
</dbReference>
<dbReference type="GO" id="GO:0009279">
    <property type="term" value="C:cell outer membrane"/>
    <property type="evidence" value="ECO:0007669"/>
    <property type="project" value="UniProtKB-UniRule"/>
</dbReference>
<dbReference type="OrthoDB" id="9802086at2"/>
<evidence type="ECO:0000313" key="12">
    <source>
        <dbReference type="Proteomes" id="UP000053937"/>
    </source>
</evidence>
<evidence type="ECO:0000256" key="6">
    <source>
        <dbReference type="ARBA" id="ARBA00023136"/>
    </source>
</evidence>
<comment type="caution">
    <text evidence="11">The sequence shown here is derived from an EMBL/GenBank/DDBJ whole genome shotgun (WGS) entry which is preliminary data.</text>
</comment>
<keyword evidence="7" id="KW-0998">Cell outer membrane</keyword>
<feature type="chain" id="PRO_5007151321" description="Outer membrane protein assembly factor BamA" evidence="9">
    <location>
        <begin position="26"/>
        <end position="831"/>
    </location>
</feature>
<feature type="signal peptide" evidence="9">
    <location>
        <begin position="1"/>
        <end position="25"/>
    </location>
</feature>
<feature type="domain" description="POTRA" evidence="10">
    <location>
        <begin position="297"/>
        <end position="382"/>
    </location>
</feature>